<dbReference type="PANTHER" id="PTHR26379">
    <property type="entry name" value="BTB/POZ AND MATH DOMAIN-CONTAINING PROTEIN 1"/>
    <property type="match status" value="1"/>
</dbReference>
<gene>
    <name evidence="5" type="ORF">BDA96_02G125000</name>
</gene>
<reference evidence="5" key="2">
    <citation type="submission" date="2020-10" db="EMBL/GenBank/DDBJ databases">
        <authorList>
            <person name="Cooper E.A."/>
            <person name="Brenton Z.W."/>
            <person name="Flinn B.S."/>
            <person name="Jenkins J."/>
            <person name="Shu S."/>
            <person name="Flowers D."/>
            <person name="Luo F."/>
            <person name="Wang Y."/>
            <person name="Xia P."/>
            <person name="Barry K."/>
            <person name="Daum C."/>
            <person name="Lipzen A."/>
            <person name="Yoshinaga Y."/>
            <person name="Schmutz J."/>
            <person name="Saski C."/>
            <person name="Vermerris W."/>
            <person name="Kresovich S."/>
        </authorList>
    </citation>
    <scope>NUCLEOTIDE SEQUENCE</scope>
</reference>
<reference evidence="5" key="1">
    <citation type="journal article" date="2019" name="BMC Genomics">
        <title>A new reference genome for Sorghum bicolor reveals high levels of sequence similarity between sweet and grain genotypes: implications for the genetics of sugar metabolism.</title>
        <authorList>
            <person name="Cooper E.A."/>
            <person name="Brenton Z.W."/>
            <person name="Flinn B.S."/>
            <person name="Jenkins J."/>
            <person name="Shu S."/>
            <person name="Flowers D."/>
            <person name="Luo F."/>
            <person name="Wang Y."/>
            <person name="Xia P."/>
            <person name="Barry K."/>
            <person name="Daum C."/>
            <person name="Lipzen A."/>
            <person name="Yoshinaga Y."/>
            <person name="Schmutz J."/>
            <person name="Saski C."/>
            <person name="Vermerris W."/>
            <person name="Kresovich S."/>
        </authorList>
    </citation>
    <scope>NUCLEOTIDE SEQUENCE</scope>
</reference>
<comment type="caution">
    <text evidence="5">The sequence shown here is derived from an EMBL/GenBank/DDBJ whole genome shotgun (WGS) entry which is preliminary data.</text>
</comment>
<dbReference type="InterPro" id="IPR045005">
    <property type="entry name" value="BPM1-6"/>
</dbReference>
<protein>
    <recommendedName>
        <fullName evidence="7">BTB domain-containing protein</fullName>
    </recommendedName>
</protein>
<proteinExistence type="inferred from homology"/>
<dbReference type="Gene3D" id="2.60.210.10">
    <property type="entry name" value="Apoptosis, Tumor Necrosis Factor Receptor Associated Protein 2, Chain A"/>
    <property type="match status" value="1"/>
</dbReference>
<dbReference type="PROSITE" id="PS50097">
    <property type="entry name" value="BTB"/>
    <property type="match status" value="1"/>
</dbReference>
<dbReference type="Gene3D" id="1.25.40.420">
    <property type="match status" value="1"/>
</dbReference>
<dbReference type="InterPro" id="IPR011333">
    <property type="entry name" value="SKP1/BTB/POZ_sf"/>
</dbReference>
<dbReference type="InterPro" id="IPR002083">
    <property type="entry name" value="MATH/TRAF_dom"/>
</dbReference>
<evidence type="ECO:0000256" key="2">
    <source>
        <dbReference type="ARBA" id="ARBA00010846"/>
    </source>
</evidence>
<evidence type="ECO:0000313" key="5">
    <source>
        <dbReference type="EMBL" id="KAG0542675.1"/>
    </source>
</evidence>
<evidence type="ECO:0000259" key="3">
    <source>
        <dbReference type="PROSITE" id="PS50097"/>
    </source>
</evidence>
<comment type="pathway">
    <text evidence="1">Protein modification; protein ubiquitination.</text>
</comment>
<dbReference type="SUPFAM" id="SSF49599">
    <property type="entry name" value="TRAF domain-like"/>
    <property type="match status" value="1"/>
</dbReference>
<dbReference type="Pfam" id="PF22486">
    <property type="entry name" value="MATH_2"/>
    <property type="match status" value="1"/>
</dbReference>
<dbReference type="PANTHER" id="PTHR26379:SF514">
    <property type="entry name" value="OS06G0668400 PROTEIN"/>
    <property type="match status" value="1"/>
</dbReference>
<dbReference type="SMART" id="SM00225">
    <property type="entry name" value="BTB"/>
    <property type="match status" value="1"/>
</dbReference>
<evidence type="ECO:0000313" key="6">
    <source>
        <dbReference type="Proteomes" id="UP000807115"/>
    </source>
</evidence>
<evidence type="ECO:0008006" key="7">
    <source>
        <dbReference type="Google" id="ProtNLM"/>
    </source>
</evidence>
<dbReference type="PROSITE" id="PS50144">
    <property type="entry name" value="MATH"/>
    <property type="match status" value="1"/>
</dbReference>
<dbReference type="SUPFAM" id="SSF54695">
    <property type="entry name" value="POZ domain"/>
    <property type="match status" value="1"/>
</dbReference>
<comment type="similarity">
    <text evidence="2">Belongs to the Tdpoz family.</text>
</comment>
<organism evidence="5 6">
    <name type="scientific">Sorghum bicolor</name>
    <name type="common">Sorghum</name>
    <name type="synonym">Sorghum vulgare</name>
    <dbReference type="NCBI Taxonomy" id="4558"/>
    <lineage>
        <taxon>Eukaryota</taxon>
        <taxon>Viridiplantae</taxon>
        <taxon>Streptophyta</taxon>
        <taxon>Embryophyta</taxon>
        <taxon>Tracheophyta</taxon>
        <taxon>Spermatophyta</taxon>
        <taxon>Magnoliopsida</taxon>
        <taxon>Liliopsida</taxon>
        <taxon>Poales</taxon>
        <taxon>Poaceae</taxon>
        <taxon>PACMAD clade</taxon>
        <taxon>Panicoideae</taxon>
        <taxon>Andropogonodae</taxon>
        <taxon>Andropogoneae</taxon>
        <taxon>Sorghinae</taxon>
        <taxon>Sorghum</taxon>
    </lineage>
</organism>
<name>A0A921RN14_SORBI</name>
<sequence>MQVQNLTEVVRSKDLLLKVEGHSVTTAMSDGELIKSKKWSVGGHDWQIDWRPKNHWAGRHRPVTLNLVLLSKARGGDVKAKLTCRLVDPAGRLKPSKEKSLSHKFYKSGDYSNPLEVTSREDLEASGYLADDSYTVQCSITVLKGAPAAAAAPSNTAATAMDRGGRPDDAALLSPDLHRHLGELLRKGTGADVTFVVSGKKFAAHKAILASRSPVFMAELFGGMKEVACQRVEVKEMEPAAFKALLGFIYTDTAPDLLGQNQKGDDDATAMAQHLLAGADRYGLDRLKLICEGRLADRITVDTAATTLALAEQHGCSQLKASCVEFIAGYLDAVLETEGYKHLEASCPSVLTDIIRATRRSTN</sequence>
<accession>A0A921RN14</accession>
<dbReference type="CDD" id="cd00121">
    <property type="entry name" value="MATH"/>
    <property type="match status" value="1"/>
</dbReference>
<dbReference type="EMBL" id="CM027681">
    <property type="protein sequence ID" value="KAG0542675.1"/>
    <property type="molecule type" value="Genomic_DNA"/>
</dbReference>
<dbReference type="Proteomes" id="UP000807115">
    <property type="component" value="Chromosome 2"/>
</dbReference>
<evidence type="ECO:0000256" key="1">
    <source>
        <dbReference type="ARBA" id="ARBA00004906"/>
    </source>
</evidence>
<evidence type="ECO:0000259" key="4">
    <source>
        <dbReference type="PROSITE" id="PS50144"/>
    </source>
</evidence>
<dbReference type="AlphaFoldDB" id="A0A921RN14"/>
<feature type="domain" description="BTB" evidence="3">
    <location>
        <begin position="191"/>
        <end position="252"/>
    </location>
</feature>
<feature type="domain" description="MATH" evidence="4">
    <location>
        <begin position="12"/>
        <end position="140"/>
    </location>
</feature>
<dbReference type="InterPro" id="IPR000210">
    <property type="entry name" value="BTB/POZ_dom"/>
</dbReference>
<dbReference type="Gene3D" id="3.30.710.10">
    <property type="entry name" value="Potassium Channel Kv1.1, Chain A"/>
    <property type="match status" value="1"/>
</dbReference>
<dbReference type="InterPro" id="IPR056423">
    <property type="entry name" value="BACK_BPM_SPOP"/>
</dbReference>
<dbReference type="Pfam" id="PF24570">
    <property type="entry name" value="BACK_BPM_SPOP"/>
    <property type="match status" value="1"/>
</dbReference>
<dbReference type="InterPro" id="IPR008974">
    <property type="entry name" value="TRAF-like"/>
</dbReference>
<dbReference type="Pfam" id="PF00651">
    <property type="entry name" value="BTB"/>
    <property type="match status" value="1"/>
</dbReference>
<dbReference type="GO" id="GO:0016567">
    <property type="term" value="P:protein ubiquitination"/>
    <property type="evidence" value="ECO:0007669"/>
    <property type="project" value="InterPro"/>
</dbReference>